<dbReference type="Pfam" id="PF05164">
    <property type="entry name" value="ZapA"/>
    <property type="match status" value="1"/>
</dbReference>
<dbReference type="AlphaFoldDB" id="A0A6I4SS06"/>
<dbReference type="InterPro" id="IPR042233">
    <property type="entry name" value="Cell_div_ZapA_N"/>
</dbReference>
<proteinExistence type="predicted"/>
<reference evidence="1 2" key="1">
    <citation type="submission" date="2019-12" db="EMBL/GenBank/DDBJ databases">
        <title>Genomic-based taxomic classification of the family Erythrobacteraceae.</title>
        <authorList>
            <person name="Xu L."/>
        </authorList>
    </citation>
    <scope>NUCLEOTIDE SEQUENCE [LARGE SCALE GENOMIC DNA]</scope>
    <source>
        <strain evidence="1 2">MCCC 1K01500</strain>
    </source>
</reference>
<evidence type="ECO:0000313" key="2">
    <source>
        <dbReference type="Proteomes" id="UP000433652"/>
    </source>
</evidence>
<sequence>MSNVTIDIAGRKFTVACGEGEEPHIKKLGAIIDGKINEMPGLASQSEARCLLYAALLLADENFELSRSQPDLATPLEALADKLEHVAARLEANAG</sequence>
<evidence type="ECO:0000313" key="1">
    <source>
        <dbReference type="EMBL" id="MXO58704.1"/>
    </source>
</evidence>
<dbReference type="Gene3D" id="3.30.160.880">
    <property type="entry name" value="Cell division protein ZapA protomer, N-terminal domain"/>
    <property type="match status" value="1"/>
</dbReference>
<keyword evidence="1" id="KW-0131">Cell cycle</keyword>
<keyword evidence="2" id="KW-1185">Reference proteome</keyword>
<dbReference type="EMBL" id="WTYM01000030">
    <property type="protein sequence ID" value="MXO58704.1"/>
    <property type="molecule type" value="Genomic_DNA"/>
</dbReference>
<dbReference type="InterPro" id="IPR007838">
    <property type="entry name" value="Cell_div_ZapA-like"/>
</dbReference>
<dbReference type="RefSeq" id="WP_159792431.1">
    <property type="nucleotide sequence ID" value="NZ_WTYM01000030.1"/>
</dbReference>
<organism evidence="1 2">
    <name type="scientific">Croceibacterium salegens</name>
    <dbReference type="NCBI Taxonomy" id="1737568"/>
    <lineage>
        <taxon>Bacteria</taxon>
        <taxon>Pseudomonadati</taxon>
        <taxon>Pseudomonadota</taxon>
        <taxon>Alphaproteobacteria</taxon>
        <taxon>Sphingomonadales</taxon>
        <taxon>Erythrobacteraceae</taxon>
        <taxon>Croceibacterium</taxon>
    </lineage>
</organism>
<gene>
    <name evidence="1" type="primary">zapA</name>
    <name evidence="1" type="ORF">GRI89_04005</name>
</gene>
<dbReference type="Proteomes" id="UP000433652">
    <property type="component" value="Unassembled WGS sequence"/>
</dbReference>
<dbReference type="InterPro" id="IPR036192">
    <property type="entry name" value="Cell_div_ZapA-like_sf"/>
</dbReference>
<protein>
    <submittedName>
        <fullName evidence="1">Cell division protein ZapA</fullName>
    </submittedName>
</protein>
<keyword evidence="1" id="KW-0132">Cell division</keyword>
<comment type="caution">
    <text evidence="1">The sequence shown here is derived from an EMBL/GenBank/DDBJ whole genome shotgun (WGS) entry which is preliminary data.</text>
</comment>
<name>A0A6I4SS06_9SPHN</name>
<dbReference type="GO" id="GO:0051301">
    <property type="term" value="P:cell division"/>
    <property type="evidence" value="ECO:0007669"/>
    <property type="project" value="UniProtKB-KW"/>
</dbReference>
<dbReference type="OrthoDB" id="9797575at2"/>
<accession>A0A6I4SS06</accession>
<dbReference type="SUPFAM" id="SSF102829">
    <property type="entry name" value="Cell division protein ZapA-like"/>
    <property type="match status" value="1"/>
</dbReference>